<reference evidence="1" key="1">
    <citation type="submission" date="2022-08" db="EMBL/GenBank/DDBJ databases">
        <title>Genome Sequence of Fusarium decemcellulare.</title>
        <authorList>
            <person name="Buettner E."/>
        </authorList>
    </citation>
    <scope>NUCLEOTIDE SEQUENCE</scope>
    <source>
        <strain evidence="1">Babe19</strain>
    </source>
</reference>
<evidence type="ECO:0000313" key="1">
    <source>
        <dbReference type="EMBL" id="KAJ3527098.1"/>
    </source>
</evidence>
<organism evidence="1 2">
    <name type="scientific">Fusarium decemcellulare</name>
    <dbReference type="NCBI Taxonomy" id="57161"/>
    <lineage>
        <taxon>Eukaryota</taxon>
        <taxon>Fungi</taxon>
        <taxon>Dikarya</taxon>
        <taxon>Ascomycota</taxon>
        <taxon>Pezizomycotina</taxon>
        <taxon>Sordariomycetes</taxon>
        <taxon>Hypocreomycetidae</taxon>
        <taxon>Hypocreales</taxon>
        <taxon>Nectriaceae</taxon>
        <taxon>Fusarium</taxon>
        <taxon>Fusarium decemcellulare species complex</taxon>
    </lineage>
</organism>
<protein>
    <submittedName>
        <fullName evidence="1">Uncharacterized protein</fullName>
    </submittedName>
</protein>
<proteinExistence type="predicted"/>
<keyword evidence="2" id="KW-1185">Reference proteome</keyword>
<gene>
    <name evidence="1" type="ORF">NM208_g10872</name>
</gene>
<dbReference type="Proteomes" id="UP001148629">
    <property type="component" value="Unassembled WGS sequence"/>
</dbReference>
<evidence type="ECO:0000313" key="2">
    <source>
        <dbReference type="Proteomes" id="UP001148629"/>
    </source>
</evidence>
<accession>A0ACC1RWB0</accession>
<dbReference type="EMBL" id="JANRMS010001614">
    <property type="protein sequence ID" value="KAJ3527098.1"/>
    <property type="molecule type" value="Genomic_DNA"/>
</dbReference>
<comment type="caution">
    <text evidence="1">The sequence shown here is derived from an EMBL/GenBank/DDBJ whole genome shotgun (WGS) entry which is preliminary data.</text>
</comment>
<sequence>MAEVMQCKPKFQWRSWTIDVSIEAINRWASKSDDEETETKTKSRLVAGDINIYQPDKKLMSRWVRVPIVMIQSPRYATVKHIYLEEECQNDMRSHEYRGNNFKKSTASDDVDMDSRRQEQAGGPGSIYEDAIVDLGGEYVFYVPVPEKTQVQHNDVLFPRGTCLPSKTNPPNRRATGPGTHNDLIAELEQRFNTGQSDLNEDLATGNGNHWIPTSKSSFTSSAEDIL</sequence>
<name>A0ACC1RWB0_9HYPO</name>